<dbReference type="InterPro" id="IPR036890">
    <property type="entry name" value="HATPase_C_sf"/>
</dbReference>
<evidence type="ECO:0000259" key="2">
    <source>
        <dbReference type="Pfam" id="PF06580"/>
    </source>
</evidence>
<keyword evidence="1" id="KW-1133">Transmembrane helix</keyword>
<dbReference type="PANTHER" id="PTHR34220">
    <property type="entry name" value="SENSOR HISTIDINE KINASE YPDA"/>
    <property type="match status" value="1"/>
</dbReference>
<comment type="caution">
    <text evidence="3">The sequence shown here is derived from an EMBL/GenBank/DDBJ whole genome shotgun (WGS) entry which is preliminary data.</text>
</comment>
<feature type="transmembrane region" description="Helical" evidence="1">
    <location>
        <begin position="46"/>
        <end position="68"/>
    </location>
</feature>
<dbReference type="Pfam" id="PF06580">
    <property type="entry name" value="His_kinase"/>
    <property type="match status" value="1"/>
</dbReference>
<keyword evidence="3" id="KW-0808">Transferase</keyword>
<dbReference type="RefSeq" id="WP_381523029.1">
    <property type="nucleotide sequence ID" value="NZ_JBHULN010000006.1"/>
</dbReference>
<keyword evidence="4" id="KW-1185">Reference proteome</keyword>
<evidence type="ECO:0000313" key="3">
    <source>
        <dbReference type="EMBL" id="MFD2571459.1"/>
    </source>
</evidence>
<dbReference type="EMBL" id="JBHULN010000006">
    <property type="protein sequence ID" value="MFD2571459.1"/>
    <property type="molecule type" value="Genomic_DNA"/>
</dbReference>
<dbReference type="EC" id="2.7.13.3" evidence="3"/>
<organism evidence="3 4">
    <name type="scientific">Spirosoma soli</name>
    <dbReference type="NCBI Taxonomy" id="1770529"/>
    <lineage>
        <taxon>Bacteria</taxon>
        <taxon>Pseudomonadati</taxon>
        <taxon>Bacteroidota</taxon>
        <taxon>Cytophagia</taxon>
        <taxon>Cytophagales</taxon>
        <taxon>Cytophagaceae</taxon>
        <taxon>Spirosoma</taxon>
    </lineage>
</organism>
<keyword evidence="1" id="KW-0812">Transmembrane</keyword>
<sequence length="366" mass="41819">MTVKQKTIAIHGLFWTAYFLYSWLAYASILNESCSEIVGDPYEAEFFTALICVPITAAAVYFTINFLIEKYLLARKHRSFYVGLALGLIGFVLLDRVLIYTLIYPTYYPYIPAQFPLLFLPKLITLAVDQFTIVGAAVMIYFANKWNQQRQVNQQLQLAKREAELELLQSQVQPHFIFNTLNNIYALSLKNSPQTPDMIYRLSSLLDYMLYDSKSGRVSLRSELDYINNYLNLQQIRYGTQLSLTLNADPAVYDFVIAPLLLLPFVENCFKHGVCQQLANNWIEIDLALKDDTLRIRIRNSKDADDEPTTGKGGIGLQNVRSRLAILYKDQHRLVITNEPTVFTIDLTIALSALMCDTVPETLVYA</sequence>
<reference evidence="4" key="1">
    <citation type="journal article" date="2019" name="Int. J. Syst. Evol. Microbiol.">
        <title>The Global Catalogue of Microorganisms (GCM) 10K type strain sequencing project: providing services to taxonomists for standard genome sequencing and annotation.</title>
        <authorList>
            <consortium name="The Broad Institute Genomics Platform"/>
            <consortium name="The Broad Institute Genome Sequencing Center for Infectious Disease"/>
            <person name="Wu L."/>
            <person name="Ma J."/>
        </authorList>
    </citation>
    <scope>NUCLEOTIDE SEQUENCE [LARGE SCALE GENOMIC DNA]</scope>
    <source>
        <strain evidence="4">KCTC 42805</strain>
    </source>
</reference>
<feature type="transmembrane region" description="Helical" evidence="1">
    <location>
        <begin position="123"/>
        <end position="143"/>
    </location>
</feature>
<dbReference type="Proteomes" id="UP001597469">
    <property type="component" value="Unassembled WGS sequence"/>
</dbReference>
<feature type="domain" description="Signal transduction histidine kinase internal region" evidence="2">
    <location>
        <begin position="163"/>
        <end position="242"/>
    </location>
</feature>
<keyword evidence="3" id="KW-0418">Kinase</keyword>
<feature type="transmembrane region" description="Helical" evidence="1">
    <location>
        <begin position="7"/>
        <end position="26"/>
    </location>
</feature>
<gene>
    <name evidence="3" type="ORF">ACFSUS_12490</name>
</gene>
<dbReference type="InterPro" id="IPR050640">
    <property type="entry name" value="Bact_2-comp_sensor_kinase"/>
</dbReference>
<feature type="transmembrane region" description="Helical" evidence="1">
    <location>
        <begin position="80"/>
        <end position="103"/>
    </location>
</feature>
<dbReference type="PANTHER" id="PTHR34220:SF7">
    <property type="entry name" value="SENSOR HISTIDINE KINASE YPDA"/>
    <property type="match status" value="1"/>
</dbReference>
<dbReference type="GO" id="GO:0004673">
    <property type="term" value="F:protein histidine kinase activity"/>
    <property type="evidence" value="ECO:0007669"/>
    <property type="project" value="UniProtKB-EC"/>
</dbReference>
<dbReference type="SUPFAM" id="SSF55874">
    <property type="entry name" value="ATPase domain of HSP90 chaperone/DNA topoisomerase II/histidine kinase"/>
    <property type="match status" value="1"/>
</dbReference>
<protein>
    <submittedName>
        <fullName evidence="3">Sensor histidine kinase</fullName>
        <ecNumber evidence="3">2.7.13.3</ecNumber>
    </submittedName>
</protein>
<proteinExistence type="predicted"/>
<dbReference type="Gene3D" id="3.30.565.10">
    <property type="entry name" value="Histidine kinase-like ATPase, C-terminal domain"/>
    <property type="match status" value="1"/>
</dbReference>
<dbReference type="InterPro" id="IPR010559">
    <property type="entry name" value="Sig_transdc_His_kin_internal"/>
</dbReference>
<evidence type="ECO:0000313" key="4">
    <source>
        <dbReference type="Proteomes" id="UP001597469"/>
    </source>
</evidence>
<evidence type="ECO:0000256" key="1">
    <source>
        <dbReference type="SAM" id="Phobius"/>
    </source>
</evidence>
<keyword evidence="1" id="KW-0472">Membrane</keyword>
<name>A0ABW5M480_9BACT</name>
<accession>A0ABW5M480</accession>